<sequence length="154" mass="17381">MLELYRERVKGTTIDAGTLLSTDYFNLFNEVIMLLGMLGDMPDMLDEVIAWKFKTYEQHFAESGLAFAPLAIEAYPHAPPSAREHFERTIQRMHDTVEEAKLVLADLREQGDVPLLAEQAMNYSMMLQQMVDTGSAIIHGIDGILDQSAIDDLF</sequence>
<reference evidence="1" key="2">
    <citation type="submission" date="2020-09" db="EMBL/GenBank/DDBJ databases">
        <authorList>
            <person name="Sun Q."/>
            <person name="Zhou Y."/>
        </authorList>
    </citation>
    <scope>NUCLEOTIDE SEQUENCE</scope>
    <source>
        <strain evidence="1">CGMCC 1.15725</strain>
    </source>
</reference>
<keyword evidence="2" id="KW-1185">Reference proteome</keyword>
<dbReference type="AlphaFoldDB" id="A0A8J2YZ74"/>
<reference evidence="1" key="1">
    <citation type="journal article" date="2014" name="Int. J. Syst. Evol. Microbiol.">
        <title>Complete genome sequence of Corynebacterium casei LMG S-19264T (=DSM 44701T), isolated from a smear-ripened cheese.</title>
        <authorList>
            <consortium name="US DOE Joint Genome Institute (JGI-PGF)"/>
            <person name="Walter F."/>
            <person name="Albersmeier A."/>
            <person name="Kalinowski J."/>
            <person name="Ruckert C."/>
        </authorList>
    </citation>
    <scope>NUCLEOTIDE SEQUENCE</scope>
    <source>
        <strain evidence="1">CGMCC 1.15725</strain>
    </source>
</reference>
<proteinExistence type="predicted"/>
<evidence type="ECO:0000313" key="2">
    <source>
        <dbReference type="Proteomes" id="UP000646365"/>
    </source>
</evidence>
<name>A0A8J2YZ74_9PROT</name>
<gene>
    <name evidence="1" type="ORF">GCM10011611_52170</name>
</gene>
<dbReference type="EMBL" id="BMJQ01000016">
    <property type="protein sequence ID" value="GGF39336.1"/>
    <property type="molecule type" value="Genomic_DNA"/>
</dbReference>
<dbReference type="RefSeq" id="WP_189051104.1">
    <property type="nucleotide sequence ID" value="NZ_BMJQ01000016.1"/>
</dbReference>
<accession>A0A8J2YZ74</accession>
<organism evidence="1 2">
    <name type="scientific">Aliidongia dinghuensis</name>
    <dbReference type="NCBI Taxonomy" id="1867774"/>
    <lineage>
        <taxon>Bacteria</taxon>
        <taxon>Pseudomonadati</taxon>
        <taxon>Pseudomonadota</taxon>
        <taxon>Alphaproteobacteria</taxon>
        <taxon>Rhodospirillales</taxon>
        <taxon>Dongiaceae</taxon>
        <taxon>Aliidongia</taxon>
    </lineage>
</organism>
<evidence type="ECO:0000313" key="1">
    <source>
        <dbReference type="EMBL" id="GGF39336.1"/>
    </source>
</evidence>
<dbReference type="Proteomes" id="UP000646365">
    <property type="component" value="Unassembled WGS sequence"/>
</dbReference>
<protein>
    <submittedName>
        <fullName evidence="1">Uncharacterized protein</fullName>
    </submittedName>
</protein>
<comment type="caution">
    <text evidence="1">The sequence shown here is derived from an EMBL/GenBank/DDBJ whole genome shotgun (WGS) entry which is preliminary data.</text>
</comment>